<dbReference type="SUPFAM" id="SSF53474">
    <property type="entry name" value="alpha/beta-Hydrolases"/>
    <property type="match status" value="2"/>
</dbReference>
<dbReference type="RefSeq" id="WP_251490740.1">
    <property type="nucleotide sequence ID" value="NZ_CAJSLV010000055.1"/>
</dbReference>
<dbReference type="Proteomes" id="UP001152519">
    <property type="component" value="Unassembled WGS sequence"/>
</dbReference>
<name>A0A9W4E766_9ACTN</name>
<dbReference type="AlphaFoldDB" id="A0A9W4E766"/>
<dbReference type="Gene3D" id="2.60.40.10">
    <property type="entry name" value="Immunoglobulins"/>
    <property type="match status" value="1"/>
</dbReference>
<keyword evidence="7" id="KW-1185">Reference proteome</keyword>
<evidence type="ECO:0000259" key="5">
    <source>
        <dbReference type="PROSITE" id="PS50853"/>
    </source>
</evidence>
<comment type="caution">
    <text evidence="6">The sequence shown here is derived from an EMBL/GenBank/DDBJ whole genome shotgun (WGS) entry which is preliminary data.</text>
</comment>
<dbReference type="EMBL" id="CAJSLV010000055">
    <property type="protein sequence ID" value="CAG6394386.1"/>
    <property type="molecule type" value="Genomic_DNA"/>
</dbReference>
<dbReference type="GO" id="GO:0005576">
    <property type="term" value="C:extracellular region"/>
    <property type="evidence" value="ECO:0007669"/>
    <property type="project" value="InterPro"/>
</dbReference>
<dbReference type="SMART" id="SM00060">
    <property type="entry name" value="FN3"/>
    <property type="match status" value="1"/>
</dbReference>
<dbReference type="InterPro" id="IPR003961">
    <property type="entry name" value="FN3_dom"/>
</dbReference>
<dbReference type="PROSITE" id="PS50853">
    <property type="entry name" value="FN3"/>
    <property type="match status" value="1"/>
</dbReference>
<dbReference type="InterPro" id="IPR013783">
    <property type="entry name" value="Ig-like_fold"/>
</dbReference>
<proteinExistence type="predicted"/>
<dbReference type="PANTHER" id="PTHR43037:SF1">
    <property type="entry name" value="BLL1128 PROTEIN"/>
    <property type="match status" value="1"/>
</dbReference>
<dbReference type="InterPro" id="IPR050955">
    <property type="entry name" value="Plant_Biomass_Hydrol_Est"/>
</dbReference>
<keyword evidence="1" id="KW-0732">Signal</keyword>
<dbReference type="InterPro" id="IPR029058">
    <property type="entry name" value="AB_hydrolase_fold"/>
</dbReference>
<dbReference type="InterPro" id="IPR036116">
    <property type="entry name" value="FN3_sf"/>
</dbReference>
<keyword evidence="2" id="KW-0378">Hydrolase</keyword>
<accession>A0A9W4E766</accession>
<organism evidence="6 7">
    <name type="scientific">Actinacidiphila cocklensis</name>
    <dbReference type="NCBI Taxonomy" id="887465"/>
    <lineage>
        <taxon>Bacteria</taxon>
        <taxon>Bacillati</taxon>
        <taxon>Actinomycetota</taxon>
        <taxon>Actinomycetes</taxon>
        <taxon>Kitasatosporales</taxon>
        <taxon>Streptomycetaceae</taxon>
        <taxon>Actinacidiphila</taxon>
    </lineage>
</organism>
<dbReference type="GO" id="GO:0000272">
    <property type="term" value="P:polysaccharide catabolic process"/>
    <property type="evidence" value="ECO:0007669"/>
    <property type="project" value="UniProtKB-KW"/>
</dbReference>
<keyword evidence="4" id="KW-0624">Polysaccharide degradation</keyword>
<keyword evidence="4" id="KW-0119">Carbohydrate metabolism</keyword>
<protein>
    <submittedName>
        <fullName evidence="6">Esterase, PHB depolymerase family</fullName>
    </submittedName>
</protein>
<dbReference type="SUPFAM" id="SSF49265">
    <property type="entry name" value="Fibronectin type III"/>
    <property type="match status" value="1"/>
</dbReference>
<evidence type="ECO:0000313" key="7">
    <source>
        <dbReference type="Proteomes" id="UP001152519"/>
    </source>
</evidence>
<feature type="domain" description="Fibronectin type-III" evidence="5">
    <location>
        <begin position="357"/>
        <end position="439"/>
    </location>
</feature>
<gene>
    <name evidence="6" type="ORF">SCOCK_260080</name>
</gene>
<dbReference type="Pfam" id="PF10503">
    <property type="entry name" value="Esterase_PHB"/>
    <property type="match status" value="1"/>
</dbReference>
<dbReference type="GO" id="GO:0016798">
    <property type="term" value="F:hydrolase activity, acting on glycosyl bonds"/>
    <property type="evidence" value="ECO:0007669"/>
    <property type="project" value="UniProtKB-KW"/>
</dbReference>
<dbReference type="InterPro" id="IPR010126">
    <property type="entry name" value="Esterase_phb"/>
</dbReference>
<evidence type="ECO:0000256" key="1">
    <source>
        <dbReference type="ARBA" id="ARBA00022729"/>
    </source>
</evidence>
<keyword evidence="3" id="KW-0326">Glycosidase</keyword>
<evidence type="ECO:0000256" key="2">
    <source>
        <dbReference type="ARBA" id="ARBA00022801"/>
    </source>
</evidence>
<evidence type="ECO:0000313" key="6">
    <source>
        <dbReference type="EMBL" id="CAG6394386.1"/>
    </source>
</evidence>
<sequence length="502" mass="50540">MNSSPLPRPRGTAHRPATVRRRVATAVTGVLALVAACLGAVASAEPAAAAGLTQVTSFGSNPGALAMYEYAPAGLPAGAPVVVALHGCTQSASDYFAHSGWQKYADLWGFALVLPQTGTSNNSLSCFSWFDPAKDARGKGEAASVVSMVSHAVTQYGSDSGRVYVTGLSAGGGMTADLLADYPDVFAGGAVDSGLPAQCATSQAAASTCQYGSVNLTPAQLGDKVRASDPGHTGPWPRVAIWQGASDYTVYPVNGTELRDQWTDVWGIGQTASSTQSLPGGTTLSVYNDPSGKPAVQLYQIAGMAHGLAVDPGSGTEQCGSTGSYYLDTICSSYYTARFWGLDGSTPPGGGGGTLPAPTGLAVSGTTGSSVSLSWGAVTGAASYRVYRGGTQAGSPTATSYTDTGLTAGTAYSYAVAAVDSSGAAGPASAAVTATTTGSGGGSGQCFTDSNYDQVAAGRAHQSGGYTYADGSNQNMGLWNLYTTHTLKETGTDYYVIADGGC</sequence>
<reference evidence="6" key="1">
    <citation type="submission" date="2021-05" db="EMBL/GenBank/DDBJ databases">
        <authorList>
            <person name="Arsene-Ploetze F."/>
        </authorList>
    </citation>
    <scope>NUCLEOTIDE SEQUENCE</scope>
    <source>
        <strain evidence="6">DSM 42138</strain>
    </source>
</reference>
<evidence type="ECO:0000256" key="4">
    <source>
        <dbReference type="ARBA" id="ARBA00023326"/>
    </source>
</evidence>
<dbReference type="Pfam" id="PF00041">
    <property type="entry name" value="fn3"/>
    <property type="match status" value="1"/>
</dbReference>
<dbReference type="PANTHER" id="PTHR43037">
    <property type="entry name" value="UNNAMED PRODUCT-RELATED"/>
    <property type="match status" value="1"/>
</dbReference>
<dbReference type="NCBIfam" id="TIGR01840">
    <property type="entry name" value="esterase_phb"/>
    <property type="match status" value="1"/>
</dbReference>
<evidence type="ECO:0000256" key="3">
    <source>
        <dbReference type="ARBA" id="ARBA00023295"/>
    </source>
</evidence>
<dbReference type="Gene3D" id="3.40.50.1820">
    <property type="entry name" value="alpha/beta hydrolase"/>
    <property type="match status" value="1"/>
</dbReference>
<dbReference type="CDD" id="cd00063">
    <property type="entry name" value="FN3"/>
    <property type="match status" value="1"/>
</dbReference>